<organism evidence="3 4">
    <name type="scientific">Arsukibacterium indicum</name>
    <dbReference type="NCBI Taxonomy" id="2848612"/>
    <lineage>
        <taxon>Bacteria</taxon>
        <taxon>Pseudomonadati</taxon>
        <taxon>Pseudomonadota</taxon>
        <taxon>Gammaproteobacteria</taxon>
        <taxon>Chromatiales</taxon>
        <taxon>Chromatiaceae</taxon>
        <taxon>Arsukibacterium</taxon>
    </lineage>
</organism>
<dbReference type="PANTHER" id="PTHR16301:SF20">
    <property type="entry name" value="IMPACT FAMILY MEMBER YIGZ"/>
    <property type="match status" value="1"/>
</dbReference>
<dbReference type="InterPro" id="IPR015796">
    <property type="entry name" value="Impact_YigZ-like"/>
</dbReference>
<reference evidence="3 4" key="1">
    <citation type="submission" date="2021-06" db="EMBL/GenBank/DDBJ databases">
        <title>Rheinheimera indica sp. nov., isolated from deep-sea sediment.</title>
        <authorList>
            <person name="Wang Z."/>
            <person name="Zhang X.-Y."/>
        </authorList>
    </citation>
    <scope>NUCLEOTIDE SEQUENCE [LARGE SCALE GENOMIC DNA]</scope>
    <source>
        <strain evidence="3 4">SM2107</strain>
    </source>
</reference>
<dbReference type="InterPro" id="IPR015269">
    <property type="entry name" value="UPF0029_Impact_C"/>
</dbReference>
<sequence>MSPYTELAAPIEHSLTEKNSEFLSFLLPVSSRDEAMSLVNQYREQYRAANHVCWAYIIGNTRQPEMQAFSDDGEPAGTAGKPMLHVLTEQELGNSLALVVRYFGGVKLGAGGLVRAYSAAVSQAAAKAVRRQVLPQLQLTVRLDFALETRARQLINELAGQLLATDYQQQVVMSVSLPLSAEAEFRSQLQNISSGSALVSELPAAADA</sequence>
<dbReference type="InterPro" id="IPR020569">
    <property type="entry name" value="UPF0029_Impact_CS"/>
</dbReference>
<comment type="caution">
    <text evidence="3">The sequence shown here is derived from an EMBL/GenBank/DDBJ whole genome shotgun (WGS) entry which is preliminary data.</text>
</comment>
<dbReference type="RefSeq" id="WP_217668865.1">
    <property type="nucleotide sequence ID" value="NZ_JAHRID010000003.1"/>
</dbReference>
<dbReference type="InterPro" id="IPR001498">
    <property type="entry name" value="Impact_N"/>
</dbReference>
<name>A0ABS6MLU0_9GAMM</name>
<dbReference type="NCBIfam" id="TIGR00257">
    <property type="entry name" value="IMPACT_YIGZ"/>
    <property type="match status" value="1"/>
</dbReference>
<dbReference type="Pfam" id="PF01205">
    <property type="entry name" value="Impact_N"/>
    <property type="match status" value="1"/>
</dbReference>
<dbReference type="Pfam" id="PF09186">
    <property type="entry name" value="DUF1949"/>
    <property type="match status" value="1"/>
</dbReference>
<dbReference type="PANTHER" id="PTHR16301">
    <property type="entry name" value="IMPACT-RELATED"/>
    <property type="match status" value="1"/>
</dbReference>
<feature type="domain" description="UPF0029" evidence="2">
    <location>
        <begin position="141"/>
        <end position="195"/>
    </location>
</feature>
<keyword evidence="4" id="KW-1185">Reference proteome</keyword>
<evidence type="ECO:0000313" key="3">
    <source>
        <dbReference type="EMBL" id="MBV2129242.1"/>
    </source>
</evidence>
<dbReference type="Proteomes" id="UP000704611">
    <property type="component" value="Unassembled WGS sequence"/>
</dbReference>
<dbReference type="InterPro" id="IPR023582">
    <property type="entry name" value="Impact"/>
</dbReference>
<accession>A0ABS6MLU0</accession>
<evidence type="ECO:0000259" key="1">
    <source>
        <dbReference type="Pfam" id="PF01205"/>
    </source>
</evidence>
<dbReference type="PROSITE" id="PS00910">
    <property type="entry name" value="UPF0029"/>
    <property type="match status" value="1"/>
</dbReference>
<evidence type="ECO:0000313" key="4">
    <source>
        <dbReference type="Proteomes" id="UP000704611"/>
    </source>
</evidence>
<gene>
    <name evidence="3" type="ORF">KQY15_09065</name>
</gene>
<proteinExistence type="predicted"/>
<evidence type="ECO:0000259" key="2">
    <source>
        <dbReference type="Pfam" id="PF09186"/>
    </source>
</evidence>
<feature type="domain" description="Impact N-terminal" evidence="1">
    <location>
        <begin position="18"/>
        <end position="124"/>
    </location>
</feature>
<protein>
    <submittedName>
        <fullName evidence="3">YigZ family protein</fullName>
    </submittedName>
</protein>
<dbReference type="EMBL" id="JAHRID010000003">
    <property type="protein sequence ID" value="MBV2129242.1"/>
    <property type="molecule type" value="Genomic_DNA"/>
</dbReference>